<comment type="catalytic activity">
    <reaction evidence="4">
        <text>alpha,alpha-trehalose 6-phosphate + H2O = alpha,alpha-trehalose + phosphate</text>
        <dbReference type="Rhea" id="RHEA:23420"/>
        <dbReference type="ChEBI" id="CHEBI:15377"/>
        <dbReference type="ChEBI" id="CHEBI:16551"/>
        <dbReference type="ChEBI" id="CHEBI:43474"/>
        <dbReference type="ChEBI" id="CHEBI:58429"/>
        <dbReference type="EC" id="3.1.3.12"/>
    </reaction>
</comment>
<dbReference type="NCBIfam" id="TIGR01484">
    <property type="entry name" value="HAD-SF-IIB"/>
    <property type="match status" value="1"/>
</dbReference>
<dbReference type="AlphaFoldDB" id="A0A2R3QAU5"/>
<dbReference type="GO" id="GO:0046872">
    <property type="term" value="F:metal ion binding"/>
    <property type="evidence" value="ECO:0007669"/>
    <property type="project" value="UniProtKB-KW"/>
</dbReference>
<name>A0A2R3QAU5_9BURK</name>
<dbReference type="InterPro" id="IPR006379">
    <property type="entry name" value="HAD-SF_hydro_IIB"/>
</dbReference>
<accession>A0A2R3QAU5</accession>
<dbReference type="SUPFAM" id="SSF56784">
    <property type="entry name" value="HAD-like"/>
    <property type="match status" value="1"/>
</dbReference>
<keyword evidence="3 4" id="KW-0378">Hydrolase</keyword>
<comment type="pathway">
    <text evidence="1 4">Glycan biosynthesis; trehalose biosynthesis.</text>
</comment>
<comment type="similarity">
    <text evidence="2 4">Belongs to the trehalose phosphatase family.</text>
</comment>
<dbReference type="OrthoDB" id="9814913at2"/>
<dbReference type="NCBIfam" id="TIGR00685">
    <property type="entry name" value="T6PP"/>
    <property type="match status" value="1"/>
</dbReference>
<dbReference type="InterPro" id="IPR036412">
    <property type="entry name" value="HAD-like_sf"/>
</dbReference>
<reference evidence="5 6" key="1">
    <citation type="submission" date="2018-03" db="EMBL/GenBank/DDBJ databases">
        <title>Genome sequencing of Melaminivora sp.</title>
        <authorList>
            <person name="Kim S.-J."/>
            <person name="Heo J."/>
            <person name="Ahn J.-H."/>
            <person name="Kwon S.-W."/>
        </authorList>
    </citation>
    <scope>NUCLEOTIDE SEQUENCE [LARGE SCALE GENOMIC DNA]</scope>
    <source>
        <strain evidence="5 6">SC2-9</strain>
    </source>
</reference>
<dbReference type="EMBL" id="CP027667">
    <property type="protein sequence ID" value="AVO48879.1"/>
    <property type="molecule type" value="Genomic_DNA"/>
</dbReference>
<dbReference type="InterPro" id="IPR003337">
    <property type="entry name" value="Trehalose_PPase"/>
</dbReference>
<dbReference type="EC" id="3.1.3.12" evidence="4"/>
<organism evidence="5 6">
    <name type="scientific">Melaminivora suipulveris</name>
    <dbReference type="NCBI Taxonomy" id="2109913"/>
    <lineage>
        <taxon>Bacteria</taxon>
        <taxon>Pseudomonadati</taxon>
        <taxon>Pseudomonadota</taxon>
        <taxon>Betaproteobacteria</taxon>
        <taxon>Burkholderiales</taxon>
        <taxon>Comamonadaceae</taxon>
        <taxon>Melaminivora</taxon>
    </lineage>
</organism>
<keyword evidence="4" id="KW-0460">Magnesium</keyword>
<dbReference type="GO" id="GO:0005992">
    <property type="term" value="P:trehalose biosynthetic process"/>
    <property type="evidence" value="ECO:0007669"/>
    <property type="project" value="UniProtKB-UniPathway"/>
</dbReference>
<dbReference type="InterPro" id="IPR044651">
    <property type="entry name" value="OTSB-like"/>
</dbReference>
<dbReference type="InterPro" id="IPR023214">
    <property type="entry name" value="HAD_sf"/>
</dbReference>
<protein>
    <recommendedName>
        <fullName evidence="4">Trehalose 6-phosphate phosphatase</fullName>
        <ecNumber evidence="4">3.1.3.12</ecNumber>
    </recommendedName>
</protein>
<evidence type="ECO:0000256" key="4">
    <source>
        <dbReference type="RuleBase" id="RU361117"/>
    </source>
</evidence>
<dbReference type="CDD" id="cd01627">
    <property type="entry name" value="HAD_TPP"/>
    <property type="match status" value="1"/>
</dbReference>
<dbReference type="PANTHER" id="PTHR43768:SF3">
    <property type="entry name" value="TREHALOSE 6-PHOSPHATE PHOSPHATASE"/>
    <property type="match status" value="1"/>
</dbReference>
<dbReference type="RefSeq" id="WP_106683358.1">
    <property type="nucleotide sequence ID" value="NZ_CP027667.1"/>
</dbReference>
<gene>
    <name evidence="5" type="primary">otsB</name>
    <name evidence="5" type="ORF">C6568_06115</name>
</gene>
<evidence type="ECO:0000313" key="6">
    <source>
        <dbReference type="Proteomes" id="UP000237925"/>
    </source>
</evidence>
<evidence type="ECO:0000313" key="5">
    <source>
        <dbReference type="EMBL" id="AVO48879.1"/>
    </source>
</evidence>
<dbReference type="Pfam" id="PF02358">
    <property type="entry name" value="Trehalose_PPase"/>
    <property type="match status" value="1"/>
</dbReference>
<comment type="cofactor">
    <cofactor evidence="4">
        <name>Mg(2+)</name>
        <dbReference type="ChEBI" id="CHEBI:18420"/>
    </cofactor>
</comment>
<evidence type="ECO:0000256" key="2">
    <source>
        <dbReference type="ARBA" id="ARBA00008770"/>
    </source>
</evidence>
<dbReference type="KEGG" id="mela:C6568_06115"/>
<keyword evidence="4" id="KW-0479">Metal-binding</keyword>
<evidence type="ECO:0000256" key="1">
    <source>
        <dbReference type="ARBA" id="ARBA00005199"/>
    </source>
</evidence>
<keyword evidence="6" id="KW-1185">Reference proteome</keyword>
<sequence>MLSPPSLTPRHALFLDFDGTLADIAPLPDAVQLAPGLLQDLRALHQALNGALAIVTGRTLADIDHFLKPLDLPLACEHGAHWRLSSAGSATAPSLDLGPVLRALAELTARHPELLIERKSAGVALHYRQAPHLQQACHEALTQAVAQVAGAELMAGKCVYEVKPAGASKGQAITRFLQQPPFAGRMPLFFGDDVTDEAGFAAVQAAGGVGVKVGSGDSAARARMASPASVRAWLHQAARQLTGASAPAKDFVTAPQTAA</sequence>
<dbReference type="Proteomes" id="UP000237925">
    <property type="component" value="Chromosome"/>
</dbReference>
<proteinExistence type="inferred from homology"/>
<dbReference type="PANTHER" id="PTHR43768">
    <property type="entry name" value="TREHALOSE 6-PHOSPHATE PHOSPHATASE"/>
    <property type="match status" value="1"/>
</dbReference>
<dbReference type="Gene3D" id="3.30.70.1020">
    <property type="entry name" value="Trehalose-6-phosphate phosphatase related protein, domain 2"/>
    <property type="match status" value="1"/>
</dbReference>
<dbReference type="GO" id="GO:0004805">
    <property type="term" value="F:trehalose-phosphatase activity"/>
    <property type="evidence" value="ECO:0007669"/>
    <property type="project" value="UniProtKB-EC"/>
</dbReference>
<comment type="function">
    <text evidence="4">Removes the phosphate from trehalose 6-phosphate to produce free trehalose.</text>
</comment>
<dbReference type="UniPathway" id="UPA00299"/>
<evidence type="ECO:0000256" key="3">
    <source>
        <dbReference type="ARBA" id="ARBA00022801"/>
    </source>
</evidence>
<dbReference type="Gene3D" id="3.40.50.1000">
    <property type="entry name" value="HAD superfamily/HAD-like"/>
    <property type="match status" value="1"/>
</dbReference>